<sequence>MSPYSPPTIDETNPLYCPAITASSYLSSLRRQARRRNSRPQTQQLQNDRSLSFFARILDKALQDGDRQPLRDLPQSDADDSVLPSSFILRQNLPSSFKPVKDSYRPPLKRKRSFSSDPNAPLKHSRTLQGSSLEIRVEREGIQHFPPPFALSTKPAAKPSIADGLKAKVRILEGMRGLRFQQHTCAYMHA</sequence>
<organism evidence="2 3">
    <name type="scientific">Mycena rosella</name>
    <name type="common">Pink bonnet</name>
    <name type="synonym">Agaricus rosellus</name>
    <dbReference type="NCBI Taxonomy" id="1033263"/>
    <lineage>
        <taxon>Eukaryota</taxon>
        <taxon>Fungi</taxon>
        <taxon>Dikarya</taxon>
        <taxon>Basidiomycota</taxon>
        <taxon>Agaricomycotina</taxon>
        <taxon>Agaricomycetes</taxon>
        <taxon>Agaricomycetidae</taxon>
        <taxon>Agaricales</taxon>
        <taxon>Marasmiineae</taxon>
        <taxon>Mycenaceae</taxon>
        <taxon>Mycena</taxon>
    </lineage>
</organism>
<evidence type="ECO:0000313" key="3">
    <source>
        <dbReference type="Proteomes" id="UP001221757"/>
    </source>
</evidence>
<evidence type="ECO:0000256" key="1">
    <source>
        <dbReference type="SAM" id="MobiDB-lite"/>
    </source>
</evidence>
<keyword evidence="3" id="KW-1185">Reference proteome</keyword>
<dbReference type="AlphaFoldDB" id="A0AAD7CDQ9"/>
<dbReference type="Proteomes" id="UP001221757">
    <property type="component" value="Unassembled WGS sequence"/>
</dbReference>
<reference evidence="2" key="1">
    <citation type="submission" date="2023-03" db="EMBL/GenBank/DDBJ databases">
        <title>Massive genome expansion in bonnet fungi (Mycena s.s.) driven by repeated elements and novel gene families across ecological guilds.</title>
        <authorList>
            <consortium name="Lawrence Berkeley National Laboratory"/>
            <person name="Harder C.B."/>
            <person name="Miyauchi S."/>
            <person name="Viragh M."/>
            <person name="Kuo A."/>
            <person name="Thoen E."/>
            <person name="Andreopoulos B."/>
            <person name="Lu D."/>
            <person name="Skrede I."/>
            <person name="Drula E."/>
            <person name="Henrissat B."/>
            <person name="Morin E."/>
            <person name="Kohler A."/>
            <person name="Barry K."/>
            <person name="LaButti K."/>
            <person name="Morin E."/>
            <person name="Salamov A."/>
            <person name="Lipzen A."/>
            <person name="Mereny Z."/>
            <person name="Hegedus B."/>
            <person name="Baldrian P."/>
            <person name="Stursova M."/>
            <person name="Weitz H."/>
            <person name="Taylor A."/>
            <person name="Grigoriev I.V."/>
            <person name="Nagy L.G."/>
            <person name="Martin F."/>
            <person name="Kauserud H."/>
        </authorList>
    </citation>
    <scope>NUCLEOTIDE SEQUENCE</scope>
    <source>
        <strain evidence="2">CBHHK067</strain>
    </source>
</reference>
<protein>
    <submittedName>
        <fullName evidence="2">Uncharacterized protein</fullName>
    </submittedName>
</protein>
<accession>A0AAD7CDQ9</accession>
<evidence type="ECO:0000313" key="2">
    <source>
        <dbReference type="EMBL" id="KAJ7646205.1"/>
    </source>
</evidence>
<name>A0AAD7CDQ9_MYCRO</name>
<gene>
    <name evidence="2" type="ORF">B0H17DRAFT_994330</name>
</gene>
<comment type="caution">
    <text evidence="2">The sequence shown here is derived from an EMBL/GenBank/DDBJ whole genome shotgun (WGS) entry which is preliminary data.</text>
</comment>
<proteinExistence type="predicted"/>
<feature type="region of interest" description="Disordered" evidence="1">
    <location>
        <begin position="98"/>
        <end position="127"/>
    </location>
</feature>
<dbReference type="EMBL" id="JARKIE010000386">
    <property type="protein sequence ID" value="KAJ7646205.1"/>
    <property type="molecule type" value="Genomic_DNA"/>
</dbReference>